<evidence type="ECO:0008006" key="4">
    <source>
        <dbReference type="Google" id="ProtNLM"/>
    </source>
</evidence>
<reference evidence="2" key="1">
    <citation type="submission" date="2021-08" db="EMBL/GenBank/DDBJ databases">
        <title>Flavobacterium sp. strain CC-SYL302.</title>
        <authorList>
            <person name="Lin S.-Y."/>
            <person name="Lee T.-H."/>
            <person name="Young C.-C."/>
        </authorList>
    </citation>
    <scope>NUCLEOTIDE SEQUENCE</scope>
    <source>
        <strain evidence="2">CC-SYL302</strain>
    </source>
</reference>
<sequence length="198" mass="23781">MINKILQLAASIIIFSTAATAQVEAKYIGYRYKKDFSKKYYTLEFYIENNTKDTLFFSEKDIEYKVKNGETILKNKFNVTYLSKIYANLPPQRREFISDNEKKYRTKIYKTAHDRAVKVVEKNSHIFKNYSETRKSYAAGTIKSYIYVVPPNDFYVYRIYFDNEKLNHYSEVEVEYIKNDYFIGYKTEEYPEGLRLKW</sequence>
<keyword evidence="1" id="KW-0732">Signal</keyword>
<evidence type="ECO:0000313" key="3">
    <source>
        <dbReference type="Proteomes" id="UP001163328"/>
    </source>
</evidence>
<proteinExistence type="predicted"/>
<dbReference type="Proteomes" id="UP001163328">
    <property type="component" value="Chromosome"/>
</dbReference>
<dbReference type="RefSeq" id="WP_264433841.1">
    <property type="nucleotide sequence ID" value="NZ_CP081495.1"/>
</dbReference>
<evidence type="ECO:0000313" key="2">
    <source>
        <dbReference type="EMBL" id="UYW01373.1"/>
    </source>
</evidence>
<keyword evidence="3" id="KW-1185">Reference proteome</keyword>
<dbReference type="EMBL" id="CP081495">
    <property type="protein sequence ID" value="UYW01373.1"/>
    <property type="molecule type" value="Genomic_DNA"/>
</dbReference>
<organism evidence="2 3">
    <name type="scientific">Flavobacterium agricola</name>
    <dbReference type="NCBI Taxonomy" id="2870839"/>
    <lineage>
        <taxon>Bacteria</taxon>
        <taxon>Pseudomonadati</taxon>
        <taxon>Bacteroidota</taxon>
        <taxon>Flavobacteriia</taxon>
        <taxon>Flavobacteriales</taxon>
        <taxon>Flavobacteriaceae</taxon>
        <taxon>Flavobacterium</taxon>
    </lineage>
</organism>
<protein>
    <recommendedName>
        <fullName evidence="4">GLPGLI family protein</fullName>
    </recommendedName>
</protein>
<name>A0ABY6M333_9FLAO</name>
<feature type="signal peptide" evidence="1">
    <location>
        <begin position="1"/>
        <end position="21"/>
    </location>
</feature>
<accession>A0ABY6M333</accession>
<evidence type="ECO:0000256" key="1">
    <source>
        <dbReference type="SAM" id="SignalP"/>
    </source>
</evidence>
<feature type="chain" id="PRO_5045346987" description="GLPGLI family protein" evidence="1">
    <location>
        <begin position="22"/>
        <end position="198"/>
    </location>
</feature>
<gene>
    <name evidence="2" type="ORF">K5I29_13240</name>
</gene>